<dbReference type="RefSeq" id="WP_283268465.1">
    <property type="nucleotide sequence ID" value="NZ_CP125669.1"/>
</dbReference>
<reference evidence="1 2" key="1">
    <citation type="submission" date="2023-05" db="EMBL/GenBank/DDBJ databases">
        <title>The complete genome of Acinetobacter sp. nov KCTC 92772.</title>
        <authorList>
            <person name="Zhou G."/>
        </authorList>
    </citation>
    <scope>NUCLEOTIDE SEQUENCE [LARGE SCALE GENOMIC DNA]</scope>
    <source>
        <strain evidence="1 2">KCTC 92772</strain>
    </source>
</reference>
<organism evidence="1 2">
    <name type="scientific">Acinetobacter corruptisaponis</name>
    <dbReference type="NCBI Taxonomy" id="3045147"/>
    <lineage>
        <taxon>Bacteria</taxon>
        <taxon>Pseudomonadati</taxon>
        <taxon>Pseudomonadota</taxon>
        <taxon>Gammaproteobacteria</taxon>
        <taxon>Moraxellales</taxon>
        <taxon>Moraxellaceae</taxon>
        <taxon>Acinetobacter</taxon>
    </lineage>
</organism>
<evidence type="ECO:0000313" key="2">
    <source>
        <dbReference type="Proteomes" id="UP001229836"/>
    </source>
</evidence>
<accession>A0ABY8S696</accession>
<protein>
    <submittedName>
        <fullName evidence="1">Uncharacterized protein</fullName>
    </submittedName>
</protein>
<sequence length="212" mass="24470">MWFLIFIGVAGLAIYFLNQNKTERKDQTTITHKKVIQTPDGEIRIERRQVIDSVRTSYTTQDVGTTTIKDIQPSIPHKPVEKLEMENKPETPALTLEPSPKPEPVLQQDLFNVPQSIAQKTQPKDPEKLCPKCEESLPFSAFSKSSKHEDGLTKWCTDCLNQLNEDRKNEKSNKKQCPNCKRTRLKTSFYKNTKRDDGLTKWCKDCMDKAKR</sequence>
<keyword evidence="2" id="KW-1185">Reference proteome</keyword>
<name>A0ABY8S696_9GAMM</name>
<evidence type="ECO:0000313" key="1">
    <source>
        <dbReference type="EMBL" id="WHP06846.1"/>
    </source>
</evidence>
<dbReference type="EMBL" id="CP125669">
    <property type="protein sequence ID" value="WHP06846.1"/>
    <property type="molecule type" value="Genomic_DNA"/>
</dbReference>
<dbReference type="Proteomes" id="UP001229836">
    <property type="component" value="Chromosome"/>
</dbReference>
<gene>
    <name evidence="1" type="ORF">QLH32_05070</name>
</gene>
<proteinExistence type="predicted"/>